<dbReference type="GO" id="GO:0001682">
    <property type="term" value="P:tRNA 5'-leader removal"/>
    <property type="evidence" value="ECO:0007669"/>
    <property type="project" value="UniProtKB-UniRule"/>
</dbReference>
<dbReference type="PROSITE" id="PS00648">
    <property type="entry name" value="RIBONUCLEASE_P"/>
    <property type="match status" value="1"/>
</dbReference>
<dbReference type="Gene3D" id="3.30.230.10">
    <property type="match status" value="1"/>
</dbReference>
<keyword evidence="5 7" id="KW-0378">Hydrolase</keyword>
<dbReference type="GO" id="GO:0000049">
    <property type="term" value="F:tRNA binding"/>
    <property type="evidence" value="ECO:0007669"/>
    <property type="project" value="UniProtKB-UniRule"/>
</dbReference>
<evidence type="ECO:0000256" key="4">
    <source>
        <dbReference type="ARBA" id="ARBA00022759"/>
    </source>
</evidence>
<keyword evidence="3 7" id="KW-0540">Nuclease</keyword>
<dbReference type="Pfam" id="PF00825">
    <property type="entry name" value="Ribonuclease_P"/>
    <property type="match status" value="1"/>
</dbReference>
<evidence type="ECO:0000313" key="8">
    <source>
        <dbReference type="EMBL" id="SQA78026.1"/>
    </source>
</evidence>
<dbReference type="SUPFAM" id="SSF54211">
    <property type="entry name" value="Ribosomal protein S5 domain 2-like"/>
    <property type="match status" value="1"/>
</dbReference>
<dbReference type="AlphaFoldDB" id="A0A2X2RA03"/>
<dbReference type="EC" id="3.1.26.5" evidence="7"/>
<evidence type="ECO:0000313" key="9">
    <source>
        <dbReference type="Proteomes" id="UP000249891"/>
    </source>
</evidence>
<evidence type="ECO:0000256" key="1">
    <source>
        <dbReference type="ARBA" id="ARBA00002663"/>
    </source>
</evidence>
<comment type="similarity">
    <text evidence="7">Belongs to the RnpA family.</text>
</comment>
<proteinExistence type="inferred from homology"/>
<reference evidence="8 9" key="1">
    <citation type="submission" date="2018-06" db="EMBL/GenBank/DDBJ databases">
        <authorList>
            <consortium name="Pathogen Informatics"/>
            <person name="Doyle S."/>
        </authorList>
    </citation>
    <scope>NUCLEOTIDE SEQUENCE [LARGE SCALE GENOMIC DNA]</scope>
    <source>
        <strain evidence="8 9">NCTC11546</strain>
    </source>
</reference>
<evidence type="ECO:0000256" key="5">
    <source>
        <dbReference type="ARBA" id="ARBA00022801"/>
    </source>
</evidence>
<dbReference type="Proteomes" id="UP000249891">
    <property type="component" value="Unassembled WGS sequence"/>
</dbReference>
<sequence length="126" mass="14837">MCFILPTFPKTEKLCKREAIQQLFAQAEALTCYPLRLLYAPVSSLEAPYQLLISVPKRTFKRAVHRNLLKRRLRESYRLQKHLLPVKTEKYALAFLYIGKELTDYATIYKSVTKLIEDFSHQLTQE</sequence>
<dbReference type="RefSeq" id="WP_128091327.1">
    <property type="nucleotide sequence ID" value="NZ_UARG01000017.1"/>
</dbReference>
<dbReference type="InterPro" id="IPR020539">
    <property type="entry name" value="RNase_P_CS"/>
</dbReference>
<comment type="subunit">
    <text evidence="7">Consists of a catalytic RNA component (M1 or rnpB) and a protein subunit.</text>
</comment>
<keyword evidence="2 7" id="KW-0819">tRNA processing</keyword>
<keyword evidence="6 7" id="KW-0694">RNA-binding</keyword>
<evidence type="ECO:0000256" key="7">
    <source>
        <dbReference type="HAMAP-Rule" id="MF_00227"/>
    </source>
</evidence>
<dbReference type="InterPro" id="IPR020568">
    <property type="entry name" value="Ribosomal_Su5_D2-typ_SF"/>
</dbReference>
<protein>
    <recommendedName>
        <fullName evidence="7">Ribonuclease P protein component</fullName>
        <shortName evidence="7">RNase P protein</shortName>
        <shortName evidence="7">RNaseP protein</shortName>
        <ecNumber evidence="7">3.1.26.5</ecNumber>
    </recommendedName>
    <alternativeName>
        <fullName evidence="7">Protein C5</fullName>
    </alternativeName>
</protein>
<dbReference type="HAMAP" id="MF_00227">
    <property type="entry name" value="RNase_P"/>
    <property type="match status" value="1"/>
</dbReference>
<dbReference type="EMBL" id="UARG01000017">
    <property type="protein sequence ID" value="SQA78026.1"/>
    <property type="molecule type" value="Genomic_DNA"/>
</dbReference>
<evidence type="ECO:0000256" key="3">
    <source>
        <dbReference type="ARBA" id="ARBA00022722"/>
    </source>
</evidence>
<dbReference type="GO" id="GO:0004526">
    <property type="term" value="F:ribonuclease P activity"/>
    <property type="evidence" value="ECO:0007669"/>
    <property type="project" value="UniProtKB-UniRule"/>
</dbReference>
<gene>
    <name evidence="7" type="primary">rnpA</name>
    <name evidence="8" type="ORF">NCTC11546_01252</name>
</gene>
<accession>A0A2X2RA03</accession>
<name>A0A2X2RA03_CAPOC</name>
<dbReference type="InterPro" id="IPR000100">
    <property type="entry name" value="RNase_P"/>
</dbReference>
<comment type="function">
    <text evidence="1 7">RNaseP catalyzes the removal of the 5'-leader sequence from pre-tRNA to produce the mature 5'-terminus. It can also cleave other RNA substrates such as 4.5S RNA. The protein component plays an auxiliary but essential role in vivo by binding to the 5'-leader sequence and broadening the substrate specificity of the ribozyme.</text>
</comment>
<dbReference type="InterPro" id="IPR014721">
    <property type="entry name" value="Ribsml_uS5_D2-typ_fold_subgr"/>
</dbReference>
<evidence type="ECO:0000256" key="2">
    <source>
        <dbReference type="ARBA" id="ARBA00022694"/>
    </source>
</evidence>
<keyword evidence="4 7" id="KW-0255">Endonuclease</keyword>
<organism evidence="8 9">
    <name type="scientific">Capnocytophaga ochracea</name>
    <dbReference type="NCBI Taxonomy" id="1018"/>
    <lineage>
        <taxon>Bacteria</taxon>
        <taxon>Pseudomonadati</taxon>
        <taxon>Bacteroidota</taxon>
        <taxon>Flavobacteriia</taxon>
        <taxon>Flavobacteriales</taxon>
        <taxon>Flavobacteriaceae</taxon>
        <taxon>Capnocytophaga</taxon>
    </lineage>
</organism>
<evidence type="ECO:0000256" key="6">
    <source>
        <dbReference type="ARBA" id="ARBA00022884"/>
    </source>
</evidence>
<comment type="catalytic activity">
    <reaction evidence="7">
        <text>Endonucleolytic cleavage of RNA, removing 5'-extranucleotides from tRNA precursor.</text>
        <dbReference type="EC" id="3.1.26.5"/>
    </reaction>
</comment>